<protein>
    <submittedName>
        <fullName evidence="1">Uncharacterized protein</fullName>
    </submittedName>
</protein>
<proteinExistence type="predicted"/>
<sequence length="270" mass="29842">MNITNWEQLPDDFTFNYTQKQLAKVWDKLHAGDQYSYPLDLDNYDDNILNAQAQAWLLYHNGDYQGAAEIGLELAEHGAVVLAKSVAAYCDYLCEDEDEVLKLLSATMDICEESAVALPDCANVQFVNALIMGRYSQRISITKALSQGLGSKIKNYLETTLELQPNHAEAHTAMALYHAEIIDKIGAMIGGLTYGAKKPVAIQHFKKSMQLTPDAPITAIEYANGLLLLDGDKANDKAGELYQQAAECEALDALQNCDISFAQDQCEEYS</sequence>
<gene>
    <name evidence="1" type="ORF">MNBD_GAMMA01-389</name>
</gene>
<dbReference type="InterPro" id="IPR011990">
    <property type="entry name" value="TPR-like_helical_dom_sf"/>
</dbReference>
<organism evidence="1">
    <name type="scientific">hydrothermal vent metagenome</name>
    <dbReference type="NCBI Taxonomy" id="652676"/>
    <lineage>
        <taxon>unclassified sequences</taxon>
        <taxon>metagenomes</taxon>
        <taxon>ecological metagenomes</taxon>
    </lineage>
</organism>
<dbReference type="EMBL" id="UOEW01000041">
    <property type="protein sequence ID" value="VAW33647.1"/>
    <property type="molecule type" value="Genomic_DNA"/>
</dbReference>
<dbReference type="AlphaFoldDB" id="A0A3B0V6L3"/>
<accession>A0A3B0V6L3</accession>
<dbReference type="Gene3D" id="1.25.40.10">
    <property type="entry name" value="Tetratricopeptide repeat domain"/>
    <property type="match status" value="1"/>
</dbReference>
<evidence type="ECO:0000313" key="1">
    <source>
        <dbReference type="EMBL" id="VAW33647.1"/>
    </source>
</evidence>
<name>A0A3B0V6L3_9ZZZZ</name>
<reference evidence="1" key="1">
    <citation type="submission" date="2018-06" db="EMBL/GenBank/DDBJ databases">
        <authorList>
            <person name="Zhirakovskaya E."/>
        </authorList>
    </citation>
    <scope>NUCLEOTIDE SEQUENCE</scope>
</reference>